<keyword evidence="2" id="KW-1185">Reference proteome</keyword>
<comment type="caution">
    <text evidence="1">The sequence shown here is derived from an EMBL/GenBank/DDBJ whole genome shotgun (WGS) entry which is preliminary data.</text>
</comment>
<protein>
    <submittedName>
        <fullName evidence="1">(Mediterranean fruit fly) hypothetical protein</fullName>
    </submittedName>
</protein>
<name>A0A811VAD7_CERCA</name>
<dbReference type="AlphaFoldDB" id="A0A811VAD7"/>
<accession>A0A811VAD7</accession>
<proteinExistence type="predicted"/>
<feature type="non-terminal residue" evidence="1">
    <location>
        <position position="52"/>
    </location>
</feature>
<feature type="non-terminal residue" evidence="1">
    <location>
        <position position="1"/>
    </location>
</feature>
<evidence type="ECO:0000313" key="2">
    <source>
        <dbReference type="Proteomes" id="UP000606786"/>
    </source>
</evidence>
<sequence length="52" mass="5200">DVSLNATSATFLSLATASSLHDTTSCCTLSTSVASIGFLASTSLELECNGIS</sequence>
<organism evidence="1 2">
    <name type="scientific">Ceratitis capitata</name>
    <name type="common">Mediterranean fruit fly</name>
    <name type="synonym">Tephritis capitata</name>
    <dbReference type="NCBI Taxonomy" id="7213"/>
    <lineage>
        <taxon>Eukaryota</taxon>
        <taxon>Metazoa</taxon>
        <taxon>Ecdysozoa</taxon>
        <taxon>Arthropoda</taxon>
        <taxon>Hexapoda</taxon>
        <taxon>Insecta</taxon>
        <taxon>Pterygota</taxon>
        <taxon>Neoptera</taxon>
        <taxon>Endopterygota</taxon>
        <taxon>Diptera</taxon>
        <taxon>Brachycera</taxon>
        <taxon>Muscomorpha</taxon>
        <taxon>Tephritoidea</taxon>
        <taxon>Tephritidae</taxon>
        <taxon>Ceratitis</taxon>
        <taxon>Ceratitis</taxon>
    </lineage>
</organism>
<evidence type="ECO:0000313" key="1">
    <source>
        <dbReference type="EMBL" id="CAD7008119.1"/>
    </source>
</evidence>
<dbReference type="EMBL" id="CAJHJT010000045">
    <property type="protein sequence ID" value="CAD7008119.1"/>
    <property type="molecule type" value="Genomic_DNA"/>
</dbReference>
<dbReference type="Proteomes" id="UP000606786">
    <property type="component" value="Unassembled WGS sequence"/>
</dbReference>
<reference evidence="1" key="1">
    <citation type="submission" date="2020-11" db="EMBL/GenBank/DDBJ databases">
        <authorList>
            <person name="Whitehead M."/>
        </authorList>
    </citation>
    <scope>NUCLEOTIDE SEQUENCE</scope>
    <source>
        <strain evidence="1">EGII</strain>
    </source>
</reference>
<gene>
    <name evidence="1" type="ORF">CCAP1982_LOCUS16365</name>
</gene>